<feature type="transmembrane region" description="Helical" evidence="5">
    <location>
        <begin position="95"/>
        <end position="117"/>
    </location>
</feature>
<feature type="transmembrane region" description="Helical" evidence="5">
    <location>
        <begin position="137"/>
        <end position="161"/>
    </location>
</feature>
<keyword evidence="3 5" id="KW-1133">Transmembrane helix</keyword>
<evidence type="ECO:0000256" key="2">
    <source>
        <dbReference type="ARBA" id="ARBA00022692"/>
    </source>
</evidence>
<dbReference type="InterPro" id="IPR000276">
    <property type="entry name" value="GPCR_Rhodpsn"/>
</dbReference>
<name>A0A815DD66_ADIRI</name>
<evidence type="ECO:0000313" key="7">
    <source>
        <dbReference type="EMBL" id="CAF1044413.1"/>
    </source>
</evidence>
<comment type="caution">
    <text evidence="8">The sequence shown here is derived from an EMBL/GenBank/DDBJ whole genome shotgun (WGS) entry which is preliminary data.</text>
</comment>
<sequence>MNNTTTTISVPVHGFYPSRPIQFGILLSLTILSIPCFTFVFYHTLCNRTFYRVLGNHVIILLLISNSIQTFTDVPMRLSYYFTGTIWPRTVHYCYFYYFIDFYLFTTCFLLITWASFERHIFIFHPQFFNRFSARVIGHYIPLTFCIVYPLIYYTIFIFFYPCKSYYDEETSLCVAACYLWVSTVMALYEQIAHGFALMFLIFMFNIMLFFRIIRQKRRMGRQMTWNKNRNMAIQLFSICFLLFLTNGGYFLVQLGQMLWNPKFGQEFLKWLFPLSMCMPPLTPLMCLHTIHNLTEKIKRFVYCGKHNAVAPLTATNAKHMTLTNIRRHY</sequence>
<dbReference type="EMBL" id="CAJNOR010000953">
    <property type="protein sequence ID" value="CAF1044413.1"/>
    <property type="molecule type" value="Genomic_DNA"/>
</dbReference>
<dbReference type="Pfam" id="PF00001">
    <property type="entry name" value="7tm_1"/>
    <property type="match status" value="1"/>
</dbReference>
<evidence type="ECO:0000313" key="9">
    <source>
        <dbReference type="Proteomes" id="UP000663828"/>
    </source>
</evidence>
<dbReference type="InterPro" id="IPR017452">
    <property type="entry name" value="GPCR_Rhodpsn_7TM"/>
</dbReference>
<dbReference type="Proteomes" id="UP000663828">
    <property type="component" value="Unassembled WGS sequence"/>
</dbReference>
<proteinExistence type="predicted"/>
<dbReference type="OrthoDB" id="10059231at2759"/>
<comment type="subcellular location">
    <subcellularLocation>
        <location evidence="1">Membrane</location>
    </subcellularLocation>
</comment>
<evidence type="ECO:0000259" key="6">
    <source>
        <dbReference type="PROSITE" id="PS50262"/>
    </source>
</evidence>
<accession>A0A815DD66</accession>
<feature type="transmembrane region" description="Helical" evidence="5">
    <location>
        <begin position="192"/>
        <end position="211"/>
    </location>
</feature>
<organism evidence="8 10">
    <name type="scientific">Adineta ricciae</name>
    <name type="common">Rotifer</name>
    <dbReference type="NCBI Taxonomy" id="249248"/>
    <lineage>
        <taxon>Eukaryota</taxon>
        <taxon>Metazoa</taxon>
        <taxon>Spiralia</taxon>
        <taxon>Gnathifera</taxon>
        <taxon>Rotifera</taxon>
        <taxon>Eurotatoria</taxon>
        <taxon>Bdelloidea</taxon>
        <taxon>Adinetida</taxon>
        <taxon>Adinetidae</taxon>
        <taxon>Adineta</taxon>
    </lineage>
</organism>
<dbReference type="SUPFAM" id="SSF81321">
    <property type="entry name" value="Family A G protein-coupled receptor-like"/>
    <property type="match status" value="1"/>
</dbReference>
<evidence type="ECO:0000256" key="1">
    <source>
        <dbReference type="ARBA" id="ARBA00004370"/>
    </source>
</evidence>
<feature type="transmembrane region" description="Helical" evidence="5">
    <location>
        <begin position="271"/>
        <end position="291"/>
    </location>
</feature>
<dbReference type="Gene3D" id="1.20.1070.10">
    <property type="entry name" value="Rhodopsin 7-helix transmembrane proteins"/>
    <property type="match status" value="1"/>
</dbReference>
<dbReference type="CDD" id="cd00637">
    <property type="entry name" value="7tm_classA_rhodopsin-like"/>
    <property type="match status" value="1"/>
</dbReference>
<dbReference type="GO" id="GO:0004930">
    <property type="term" value="F:G protein-coupled receptor activity"/>
    <property type="evidence" value="ECO:0007669"/>
    <property type="project" value="InterPro"/>
</dbReference>
<keyword evidence="9" id="KW-1185">Reference proteome</keyword>
<evidence type="ECO:0000256" key="5">
    <source>
        <dbReference type="SAM" id="Phobius"/>
    </source>
</evidence>
<feature type="transmembrane region" description="Helical" evidence="5">
    <location>
        <begin position="20"/>
        <end position="42"/>
    </location>
</feature>
<feature type="domain" description="G-protein coupled receptors family 1 profile" evidence="6">
    <location>
        <begin position="36"/>
        <end position="284"/>
    </location>
</feature>
<dbReference type="AlphaFoldDB" id="A0A815DD66"/>
<dbReference type="PROSITE" id="PS50262">
    <property type="entry name" value="G_PROTEIN_RECEP_F1_2"/>
    <property type="match status" value="1"/>
</dbReference>
<evidence type="ECO:0000313" key="10">
    <source>
        <dbReference type="Proteomes" id="UP000663852"/>
    </source>
</evidence>
<keyword evidence="2 5" id="KW-0812">Transmembrane</keyword>
<gene>
    <name evidence="8" type="ORF">EDS130_LOCUS30364</name>
    <name evidence="7" type="ORF">XAT740_LOCUS15439</name>
</gene>
<evidence type="ECO:0000313" key="8">
    <source>
        <dbReference type="EMBL" id="CAF1296336.1"/>
    </source>
</evidence>
<dbReference type="Proteomes" id="UP000663852">
    <property type="component" value="Unassembled WGS sequence"/>
</dbReference>
<reference evidence="8" key="1">
    <citation type="submission" date="2021-02" db="EMBL/GenBank/DDBJ databases">
        <authorList>
            <person name="Nowell W R."/>
        </authorList>
    </citation>
    <scope>NUCLEOTIDE SEQUENCE</scope>
</reference>
<feature type="transmembrane region" description="Helical" evidence="5">
    <location>
        <begin position="232"/>
        <end position="251"/>
    </location>
</feature>
<keyword evidence="4 5" id="KW-0472">Membrane</keyword>
<protein>
    <recommendedName>
        <fullName evidence="6">G-protein coupled receptors family 1 profile domain-containing protein</fullName>
    </recommendedName>
</protein>
<evidence type="ECO:0000256" key="4">
    <source>
        <dbReference type="ARBA" id="ARBA00023136"/>
    </source>
</evidence>
<dbReference type="EMBL" id="CAJNOJ010000212">
    <property type="protein sequence ID" value="CAF1296336.1"/>
    <property type="molecule type" value="Genomic_DNA"/>
</dbReference>
<dbReference type="GO" id="GO:0016020">
    <property type="term" value="C:membrane"/>
    <property type="evidence" value="ECO:0007669"/>
    <property type="project" value="UniProtKB-SubCell"/>
</dbReference>
<feature type="transmembrane region" description="Helical" evidence="5">
    <location>
        <begin position="54"/>
        <end position="72"/>
    </location>
</feature>
<evidence type="ECO:0000256" key="3">
    <source>
        <dbReference type="ARBA" id="ARBA00022989"/>
    </source>
</evidence>